<name>A0A1G6IRK3_9BACT</name>
<dbReference type="RefSeq" id="WP_091402450.1">
    <property type="nucleotide sequence ID" value="NZ_FMYV01000001.1"/>
</dbReference>
<accession>A0A1G6IRK3</accession>
<organism evidence="1 2">
    <name type="scientific">Geotoga petraea</name>
    <dbReference type="NCBI Taxonomy" id="28234"/>
    <lineage>
        <taxon>Bacteria</taxon>
        <taxon>Thermotogati</taxon>
        <taxon>Thermotogota</taxon>
        <taxon>Thermotogae</taxon>
        <taxon>Petrotogales</taxon>
        <taxon>Petrotogaceae</taxon>
        <taxon>Geotoga</taxon>
    </lineage>
</organism>
<gene>
    <name evidence="1" type="ORF">SAMN04488588_0461</name>
</gene>
<sequence>MSNIKIDNMKKEQLIEEIKKYFFNESGEDIGNLRARMILEFFIDTIGPTIYNQGVSDAHNYMKNKLDEVFELEVYRKR</sequence>
<dbReference type="Pfam" id="PF09932">
    <property type="entry name" value="DUF2164"/>
    <property type="match status" value="1"/>
</dbReference>
<keyword evidence="2" id="KW-1185">Reference proteome</keyword>
<evidence type="ECO:0000313" key="1">
    <source>
        <dbReference type="EMBL" id="SDC09114.1"/>
    </source>
</evidence>
<dbReference type="InterPro" id="IPR018680">
    <property type="entry name" value="DUF2164"/>
</dbReference>
<reference evidence="1 2" key="1">
    <citation type="submission" date="2016-10" db="EMBL/GenBank/DDBJ databases">
        <authorList>
            <person name="de Groot N.N."/>
        </authorList>
    </citation>
    <scope>NUCLEOTIDE SEQUENCE [LARGE SCALE GENOMIC DNA]</scope>
    <source>
        <strain evidence="1 2">WG14</strain>
    </source>
</reference>
<protein>
    <submittedName>
        <fullName evidence="1">Uncharacterized conserved protein, DUF2164 family</fullName>
    </submittedName>
</protein>
<proteinExistence type="predicted"/>
<dbReference type="Proteomes" id="UP000199322">
    <property type="component" value="Unassembled WGS sequence"/>
</dbReference>
<dbReference type="EMBL" id="FMYV01000001">
    <property type="protein sequence ID" value="SDC09114.1"/>
    <property type="molecule type" value="Genomic_DNA"/>
</dbReference>
<evidence type="ECO:0000313" key="2">
    <source>
        <dbReference type="Proteomes" id="UP000199322"/>
    </source>
</evidence>
<dbReference type="AlphaFoldDB" id="A0A1G6IRK3"/>